<evidence type="ECO:0000256" key="5">
    <source>
        <dbReference type="ARBA" id="ARBA00022989"/>
    </source>
</evidence>
<keyword evidence="4 7" id="KW-0812">Transmembrane</keyword>
<feature type="transmembrane region" description="Helical" evidence="7">
    <location>
        <begin position="221"/>
        <end position="239"/>
    </location>
</feature>
<evidence type="ECO:0000256" key="7">
    <source>
        <dbReference type="RuleBase" id="RU363032"/>
    </source>
</evidence>
<dbReference type="EMBL" id="JACJLL010000190">
    <property type="protein sequence ID" value="MBM6820883.1"/>
    <property type="molecule type" value="Genomic_DNA"/>
</dbReference>
<evidence type="ECO:0000256" key="3">
    <source>
        <dbReference type="ARBA" id="ARBA00022475"/>
    </source>
</evidence>
<dbReference type="Gene3D" id="1.10.3720.10">
    <property type="entry name" value="MetI-like"/>
    <property type="match status" value="1"/>
</dbReference>
<evidence type="ECO:0000313" key="10">
    <source>
        <dbReference type="Proteomes" id="UP000767334"/>
    </source>
</evidence>
<evidence type="ECO:0000259" key="8">
    <source>
        <dbReference type="PROSITE" id="PS50928"/>
    </source>
</evidence>
<feature type="transmembrane region" description="Helical" evidence="7">
    <location>
        <begin position="93"/>
        <end position="115"/>
    </location>
</feature>
<name>A0ABS2FK27_9CLOT</name>
<dbReference type="Pfam" id="PF00528">
    <property type="entry name" value="BPD_transp_1"/>
    <property type="match status" value="1"/>
</dbReference>
<evidence type="ECO:0000256" key="4">
    <source>
        <dbReference type="ARBA" id="ARBA00022692"/>
    </source>
</evidence>
<evidence type="ECO:0000256" key="6">
    <source>
        <dbReference type="ARBA" id="ARBA00023136"/>
    </source>
</evidence>
<evidence type="ECO:0000256" key="1">
    <source>
        <dbReference type="ARBA" id="ARBA00004651"/>
    </source>
</evidence>
<sequence length="249" mass="28480">MTQYSLKNKKYLIISIFILISVWQIVAVIVDNGLLLPSFFTVLLDIYKIILTDNFIILILSSILRCLESFIFSLVIAIILAIISYFNKFIYNFLYVIIVFLKAIPTMAFIVLVLIWTSKDFAPIIIGVVISFPIFYDVVLNSLLEIDKNLLQMFRIYRVETKDKIITLIIPVIAIAIKKVINSTLSLIFKVVISGEVYAQPEYGIGSIIQFEKMQLNTSKIIAWMIIITVIVCFFDLIIDKVSKKNTGE</sequence>
<dbReference type="SUPFAM" id="SSF161098">
    <property type="entry name" value="MetI-like"/>
    <property type="match status" value="1"/>
</dbReference>
<accession>A0ABS2FK27</accession>
<comment type="subcellular location">
    <subcellularLocation>
        <location evidence="1 7">Cell membrane</location>
        <topology evidence="1 7">Multi-pass membrane protein</topology>
    </subcellularLocation>
</comment>
<comment type="caution">
    <text evidence="9">The sequence shown here is derived from an EMBL/GenBank/DDBJ whole genome shotgun (WGS) entry which is preliminary data.</text>
</comment>
<protein>
    <submittedName>
        <fullName evidence="9">ABC transporter permease subunit</fullName>
    </submittedName>
</protein>
<reference evidence="9 10" key="1">
    <citation type="journal article" date="2021" name="Sci. Rep.">
        <title>The distribution of antibiotic resistance genes in chicken gut microbiota commensals.</title>
        <authorList>
            <person name="Juricova H."/>
            <person name="Matiasovicova J."/>
            <person name="Kubasova T."/>
            <person name="Cejkova D."/>
            <person name="Rychlik I."/>
        </authorList>
    </citation>
    <scope>NUCLEOTIDE SEQUENCE [LARGE SCALE GENOMIC DNA]</scope>
    <source>
        <strain evidence="9 10">An435</strain>
    </source>
</reference>
<feature type="transmembrane region" description="Helical" evidence="7">
    <location>
        <begin position="165"/>
        <end position="189"/>
    </location>
</feature>
<dbReference type="PANTHER" id="PTHR30151">
    <property type="entry name" value="ALKANE SULFONATE ABC TRANSPORTER-RELATED, MEMBRANE SUBUNIT"/>
    <property type="match status" value="1"/>
</dbReference>
<keyword evidence="2 7" id="KW-0813">Transport</keyword>
<proteinExistence type="inferred from homology"/>
<dbReference type="InterPro" id="IPR000515">
    <property type="entry name" value="MetI-like"/>
</dbReference>
<keyword evidence="6 7" id="KW-0472">Membrane</keyword>
<feature type="domain" description="ABC transmembrane type-1" evidence="8">
    <location>
        <begin position="59"/>
        <end position="239"/>
    </location>
</feature>
<keyword evidence="3" id="KW-1003">Cell membrane</keyword>
<feature type="transmembrane region" description="Helical" evidence="7">
    <location>
        <begin position="12"/>
        <end position="35"/>
    </location>
</feature>
<dbReference type="PANTHER" id="PTHR30151:SF0">
    <property type="entry name" value="ABC TRANSPORTER PERMEASE PROTEIN MJ0413-RELATED"/>
    <property type="match status" value="1"/>
</dbReference>
<comment type="similarity">
    <text evidence="7">Belongs to the binding-protein-dependent transport system permease family.</text>
</comment>
<evidence type="ECO:0000313" key="9">
    <source>
        <dbReference type="EMBL" id="MBM6820883.1"/>
    </source>
</evidence>
<dbReference type="RefSeq" id="WP_148325226.1">
    <property type="nucleotide sequence ID" value="NZ_JACJLL010000190.1"/>
</dbReference>
<keyword evidence="5 7" id="KW-1133">Transmembrane helix</keyword>
<dbReference type="PROSITE" id="PS50928">
    <property type="entry name" value="ABC_TM1"/>
    <property type="match status" value="1"/>
</dbReference>
<organism evidence="9 10">
    <name type="scientific">Clostridium saudiense</name>
    <dbReference type="NCBI Taxonomy" id="1414720"/>
    <lineage>
        <taxon>Bacteria</taxon>
        <taxon>Bacillati</taxon>
        <taxon>Bacillota</taxon>
        <taxon>Clostridia</taxon>
        <taxon>Eubacteriales</taxon>
        <taxon>Clostridiaceae</taxon>
        <taxon>Clostridium</taxon>
    </lineage>
</organism>
<gene>
    <name evidence="9" type="ORF">H6A19_16325</name>
</gene>
<evidence type="ECO:0000256" key="2">
    <source>
        <dbReference type="ARBA" id="ARBA00022448"/>
    </source>
</evidence>
<dbReference type="Proteomes" id="UP000767334">
    <property type="component" value="Unassembled WGS sequence"/>
</dbReference>
<dbReference type="InterPro" id="IPR035906">
    <property type="entry name" value="MetI-like_sf"/>
</dbReference>
<feature type="transmembrane region" description="Helical" evidence="7">
    <location>
        <begin position="121"/>
        <end position="144"/>
    </location>
</feature>
<feature type="transmembrane region" description="Helical" evidence="7">
    <location>
        <begin position="55"/>
        <end position="86"/>
    </location>
</feature>
<keyword evidence="10" id="KW-1185">Reference proteome</keyword>